<comment type="caution">
    <text evidence="3">The sequence shown here is derived from an EMBL/GenBank/DDBJ whole genome shotgun (WGS) entry which is preliminary data.</text>
</comment>
<keyword evidence="4" id="KW-1185">Reference proteome</keyword>
<dbReference type="Proteomes" id="UP000275401">
    <property type="component" value="Unassembled WGS sequence"/>
</dbReference>
<evidence type="ECO:0000259" key="2">
    <source>
        <dbReference type="Pfam" id="PF06054"/>
    </source>
</evidence>
<feature type="domain" description="Competence protein CoiA nuclease-like" evidence="2">
    <location>
        <begin position="89"/>
        <end position="170"/>
    </location>
</feature>
<organism evidence="3 4">
    <name type="scientific">Streptomyces botrytidirepellens</name>
    <dbReference type="NCBI Taxonomy" id="2486417"/>
    <lineage>
        <taxon>Bacteria</taxon>
        <taxon>Bacillati</taxon>
        <taxon>Actinomycetota</taxon>
        <taxon>Actinomycetes</taxon>
        <taxon>Kitasatosporales</taxon>
        <taxon>Streptomycetaceae</taxon>
        <taxon>Streptomyces</taxon>
    </lineage>
</organism>
<dbReference type="AlphaFoldDB" id="A0A3M8X6L6"/>
<evidence type="ECO:0000313" key="4">
    <source>
        <dbReference type="Proteomes" id="UP000275401"/>
    </source>
</evidence>
<dbReference type="RefSeq" id="WP_123098301.1">
    <property type="nucleotide sequence ID" value="NZ_RIBZ01000030.1"/>
</dbReference>
<protein>
    <recommendedName>
        <fullName evidence="2">Competence protein CoiA nuclease-like domain-containing protein</fullName>
    </recommendedName>
</protein>
<dbReference type="Pfam" id="PF06054">
    <property type="entry name" value="CoiA_nuc"/>
    <property type="match status" value="1"/>
</dbReference>
<evidence type="ECO:0000256" key="1">
    <source>
        <dbReference type="SAM" id="MobiDB-lite"/>
    </source>
</evidence>
<dbReference type="InterPro" id="IPR010330">
    <property type="entry name" value="CoiA_nuc"/>
</dbReference>
<dbReference type="EMBL" id="RIBZ01000030">
    <property type="protein sequence ID" value="RNG38032.1"/>
    <property type="molecule type" value="Genomic_DNA"/>
</dbReference>
<gene>
    <name evidence="3" type="ORF">EEJ42_01955</name>
</gene>
<accession>A0A3M8X6L6</accession>
<reference evidence="3 4" key="1">
    <citation type="submission" date="2018-11" db="EMBL/GenBank/DDBJ databases">
        <title>The Potential of Streptomyces as Biocontrol Agents against the Tomato grey mould, Botrytis cinerea (Gray mold) Frontiers in Microbiology.</title>
        <authorList>
            <person name="Li D."/>
        </authorList>
    </citation>
    <scope>NUCLEOTIDE SEQUENCE [LARGE SCALE GENOMIC DNA]</scope>
    <source>
        <strain evidence="3 4">NEAU-LD23</strain>
    </source>
</reference>
<name>A0A3M8X6L6_9ACTN</name>
<sequence>MASDELLVVGLDLETGREVHIDERPMGQWRQLGYGYRERVVCAACFSGLDGIAEGTRVPLVPKGRTGGSRRFHFAHPSGMAPPGGHHPETLWHLEAKLLLERWARSLPNVAEVRQEQWTPTRERRADVHVRLADGSRLALEAQTSLIADQLWQARHCDYAAAGIQDIWIMRPGVALPHVLFAELAPVCILDLAERTVRVVWGNPHLRSGRWWEAEDLTVFALHHPPCPGDDVHEETVPLAELGLSARGLVWPEHLTNKLAEEHRAIQQRADSARAQAEEDNRRRHQLAAQAARSPQLSMAGEQRITPPRARAAGRTGTRRARCAVCARPLADVLVPYGTHPAFRDGEGWTDCLGQPCTVYPLRSRAGARADPV</sequence>
<proteinExistence type="predicted"/>
<feature type="region of interest" description="Disordered" evidence="1">
    <location>
        <begin position="289"/>
        <end position="316"/>
    </location>
</feature>
<evidence type="ECO:0000313" key="3">
    <source>
        <dbReference type="EMBL" id="RNG38032.1"/>
    </source>
</evidence>